<reference evidence="1" key="1">
    <citation type="submission" date="2023-07" db="EMBL/GenBank/DDBJ databases">
        <title>Black Yeasts Isolated from many extreme environments.</title>
        <authorList>
            <person name="Coleine C."/>
            <person name="Stajich J.E."/>
            <person name="Selbmann L."/>
        </authorList>
    </citation>
    <scope>NUCLEOTIDE SEQUENCE</scope>
    <source>
        <strain evidence="1">CCFEE 5714</strain>
    </source>
</reference>
<protein>
    <submittedName>
        <fullName evidence="1">Uncharacterized protein</fullName>
    </submittedName>
</protein>
<evidence type="ECO:0000313" key="2">
    <source>
        <dbReference type="Proteomes" id="UP001281147"/>
    </source>
</evidence>
<evidence type="ECO:0000313" key="1">
    <source>
        <dbReference type="EMBL" id="KAK3679583.1"/>
    </source>
</evidence>
<gene>
    <name evidence="1" type="ORF">LTR37_021390</name>
</gene>
<organism evidence="1 2">
    <name type="scientific">Vermiconidia calcicola</name>
    <dbReference type="NCBI Taxonomy" id="1690605"/>
    <lineage>
        <taxon>Eukaryota</taxon>
        <taxon>Fungi</taxon>
        <taxon>Dikarya</taxon>
        <taxon>Ascomycota</taxon>
        <taxon>Pezizomycotina</taxon>
        <taxon>Dothideomycetes</taxon>
        <taxon>Dothideomycetidae</taxon>
        <taxon>Mycosphaerellales</taxon>
        <taxon>Extremaceae</taxon>
        <taxon>Vermiconidia</taxon>
    </lineage>
</organism>
<sequence>SLLTDDNETDFPPLASIAAPSRQQSISLDASRRSTPPVPPGFESRVATPIVPPGLSKPSAIPADLEGLGMGVGQSSRPSSRASLRHITPVVPLRPATPLARPGTPAGSTKKEVKEEAQVETPTRAPRVSSAVVREAHVPAAKMEDVFESEAEESEAVRPKGRDARGSQVMSTVARKEEKPKGAMIAAATEPQVKKAPIPLPSQKPAPKTMQPAGKGKAIAQSTDAKAAPTTPVKAESSKPDVQKRKPPGKLDIEAAVKKDNKDAPVAVAGDAAAQKPDQKELPSPSTASKTESPSVGSPAVKSTPRTLRVVSTPKGEMTPFGPLATLKEMAPSPAVRFPSRQLSVTSINFPGTPSSEQVSISEDISMASTSQSRANSPPPPVGSKVGTAPVRAKTKNQLKKERQERAKAIEEEKVKVEKPAKVEPEETAQEAIISRKKKAKKEKEPRVKGKATAPTATGDSTPTASRPASPQQAPRTPIAAARPEPPAARERKASKPSTPTRASVAPPPPPLQSPNEPSPPPTPTLSAAQLLAELKATAPEIQKCIDSLFRSPSSTHYRPNQPITSKDLANPANWKQDFKLNLTRDEVNALLREHVPAIKYGGEDGRVWDRGMVTPTGAHLRALTQELETRFLELERAIRDLPDELRFRPTKPQNDMKFPAIDLEALKRQFDNAGGRGTTVMEQMVQDGSTMKKGAFLVDEASKYIDEFVMPPATPPPTPGNAVVARQQAGAVGAQGAVGGETTHVLSADIAERQWNEAKRVADERDHALKKLMKRNKRVFGLG</sequence>
<dbReference type="EMBL" id="JAUTXU010000492">
    <property type="protein sequence ID" value="KAK3679583.1"/>
    <property type="molecule type" value="Genomic_DNA"/>
</dbReference>
<dbReference type="Proteomes" id="UP001281147">
    <property type="component" value="Unassembled WGS sequence"/>
</dbReference>
<name>A0ACC3M8T4_9PEZI</name>
<comment type="caution">
    <text evidence="1">The sequence shown here is derived from an EMBL/GenBank/DDBJ whole genome shotgun (WGS) entry which is preliminary data.</text>
</comment>
<keyword evidence="2" id="KW-1185">Reference proteome</keyword>
<proteinExistence type="predicted"/>
<accession>A0ACC3M8T4</accession>
<feature type="non-terminal residue" evidence="1">
    <location>
        <position position="1"/>
    </location>
</feature>